<dbReference type="EMBL" id="MU118331">
    <property type="protein sequence ID" value="KAF9642879.1"/>
    <property type="molecule type" value="Genomic_DNA"/>
</dbReference>
<reference evidence="1" key="1">
    <citation type="submission" date="2019-10" db="EMBL/GenBank/DDBJ databases">
        <authorList>
            <consortium name="DOE Joint Genome Institute"/>
            <person name="Kuo A."/>
            <person name="Miyauchi S."/>
            <person name="Kiss E."/>
            <person name="Drula E."/>
            <person name="Kohler A."/>
            <person name="Sanchez-Garcia M."/>
            <person name="Andreopoulos B."/>
            <person name="Barry K.W."/>
            <person name="Bonito G."/>
            <person name="Buee M."/>
            <person name="Carver A."/>
            <person name="Chen C."/>
            <person name="Cichocki N."/>
            <person name="Clum A."/>
            <person name="Culley D."/>
            <person name="Crous P.W."/>
            <person name="Fauchery L."/>
            <person name="Girlanda M."/>
            <person name="Hayes R."/>
            <person name="Keri Z."/>
            <person name="Labutti K."/>
            <person name="Lipzen A."/>
            <person name="Lombard V."/>
            <person name="Magnuson J."/>
            <person name="Maillard F."/>
            <person name="Morin E."/>
            <person name="Murat C."/>
            <person name="Nolan M."/>
            <person name="Ohm R."/>
            <person name="Pangilinan J."/>
            <person name="Pereira M."/>
            <person name="Perotto S."/>
            <person name="Peter M."/>
            <person name="Riley R."/>
            <person name="Sitrit Y."/>
            <person name="Stielow B."/>
            <person name="Szollosi G."/>
            <person name="Zifcakova L."/>
            <person name="Stursova M."/>
            <person name="Spatafora J.W."/>
            <person name="Tedersoo L."/>
            <person name="Vaario L.-M."/>
            <person name="Yamada A."/>
            <person name="Yan M."/>
            <person name="Wang P."/>
            <person name="Xu J."/>
            <person name="Bruns T."/>
            <person name="Baldrian P."/>
            <person name="Vilgalys R."/>
            <person name="Henrissat B."/>
            <person name="Grigoriev I.V."/>
            <person name="Hibbett D."/>
            <person name="Nagy L.G."/>
            <person name="Martin F.M."/>
        </authorList>
    </citation>
    <scope>NUCLEOTIDE SEQUENCE</scope>
    <source>
        <strain evidence="1">P2</strain>
    </source>
</reference>
<sequence length="207" mass="23417">MSETIVHWLKQSHKSLRLYTEMELTNWDLTIGVLWAHVNALALMEVDLTTTEEFISAPSTPFTGGNTLMTNVSIQIKTPDLVIPEGVLIPIEDDDDEEVIAEVVAEVLEDVVVPEPVGIILPLQSFNWQDERAQGQEEYYRHQREEEECAHEELEYVPPPSYEDVFPDVIRADEARYVARYKDGRPTGMRGPSDESVASLSGTTRDD</sequence>
<dbReference type="Proteomes" id="UP000886501">
    <property type="component" value="Unassembled WGS sequence"/>
</dbReference>
<accession>A0ACB6YZL1</accession>
<evidence type="ECO:0000313" key="2">
    <source>
        <dbReference type="Proteomes" id="UP000886501"/>
    </source>
</evidence>
<comment type="caution">
    <text evidence="1">The sequence shown here is derived from an EMBL/GenBank/DDBJ whole genome shotgun (WGS) entry which is preliminary data.</text>
</comment>
<name>A0ACB6YZL1_THEGA</name>
<keyword evidence="2" id="KW-1185">Reference proteome</keyword>
<reference evidence="1" key="2">
    <citation type="journal article" date="2020" name="Nat. Commun.">
        <title>Large-scale genome sequencing of mycorrhizal fungi provides insights into the early evolution of symbiotic traits.</title>
        <authorList>
            <person name="Miyauchi S."/>
            <person name="Kiss E."/>
            <person name="Kuo A."/>
            <person name="Drula E."/>
            <person name="Kohler A."/>
            <person name="Sanchez-Garcia M."/>
            <person name="Morin E."/>
            <person name="Andreopoulos B."/>
            <person name="Barry K.W."/>
            <person name="Bonito G."/>
            <person name="Buee M."/>
            <person name="Carver A."/>
            <person name="Chen C."/>
            <person name="Cichocki N."/>
            <person name="Clum A."/>
            <person name="Culley D."/>
            <person name="Crous P.W."/>
            <person name="Fauchery L."/>
            <person name="Girlanda M."/>
            <person name="Hayes R.D."/>
            <person name="Keri Z."/>
            <person name="LaButti K."/>
            <person name="Lipzen A."/>
            <person name="Lombard V."/>
            <person name="Magnuson J."/>
            <person name="Maillard F."/>
            <person name="Murat C."/>
            <person name="Nolan M."/>
            <person name="Ohm R.A."/>
            <person name="Pangilinan J."/>
            <person name="Pereira M.F."/>
            <person name="Perotto S."/>
            <person name="Peter M."/>
            <person name="Pfister S."/>
            <person name="Riley R."/>
            <person name="Sitrit Y."/>
            <person name="Stielow J.B."/>
            <person name="Szollosi G."/>
            <person name="Zifcakova L."/>
            <person name="Stursova M."/>
            <person name="Spatafora J.W."/>
            <person name="Tedersoo L."/>
            <person name="Vaario L.M."/>
            <person name="Yamada A."/>
            <person name="Yan M."/>
            <person name="Wang P."/>
            <person name="Xu J."/>
            <person name="Bruns T."/>
            <person name="Baldrian P."/>
            <person name="Vilgalys R."/>
            <person name="Dunand C."/>
            <person name="Henrissat B."/>
            <person name="Grigoriev I.V."/>
            <person name="Hibbett D."/>
            <person name="Nagy L.G."/>
            <person name="Martin F.M."/>
        </authorList>
    </citation>
    <scope>NUCLEOTIDE SEQUENCE</scope>
    <source>
        <strain evidence="1">P2</strain>
    </source>
</reference>
<protein>
    <submittedName>
        <fullName evidence="1">Uncharacterized protein</fullName>
    </submittedName>
</protein>
<organism evidence="1 2">
    <name type="scientific">Thelephora ganbajun</name>
    <name type="common">Ganba fungus</name>
    <dbReference type="NCBI Taxonomy" id="370292"/>
    <lineage>
        <taxon>Eukaryota</taxon>
        <taxon>Fungi</taxon>
        <taxon>Dikarya</taxon>
        <taxon>Basidiomycota</taxon>
        <taxon>Agaricomycotina</taxon>
        <taxon>Agaricomycetes</taxon>
        <taxon>Thelephorales</taxon>
        <taxon>Thelephoraceae</taxon>
        <taxon>Thelephora</taxon>
    </lineage>
</organism>
<gene>
    <name evidence="1" type="ORF">BDM02DRAFT_3192532</name>
</gene>
<evidence type="ECO:0000313" key="1">
    <source>
        <dbReference type="EMBL" id="KAF9642879.1"/>
    </source>
</evidence>
<proteinExistence type="predicted"/>